<dbReference type="InterPro" id="IPR050438">
    <property type="entry name" value="LMW_PTPase"/>
</dbReference>
<evidence type="ECO:0000259" key="1">
    <source>
        <dbReference type="SMART" id="SM00226"/>
    </source>
</evidence>
<feature type="domain" description="Phosphotyrosine protein phosphatase I" evidence="1">
    <location>
        <begin position="3"/>
        <end position="158"/>
    </location>
</feature>
<name>A0ABM7PXM4_SINCY</name>
<keyword evidence="3" id="KW-1185">Reference proteome</keyword>
<organism evidence="2 3">
    <name type="scientific">Sinomonas cyclohexanicum</name>
    <name type="common">Corynebacterium cyclohexanicum</name>
    <dbReference type="NCBI Taxonomy" id="322009"/>
    <lineage>
        <taxon>Bacteria</taxon>
        <taxon>Bacillati</taxon>
        <taxon>Actinomycetota</taxon>
        <taxon>Actinomycetes</taxon>
        <taxon>Micrococcales</taxon>
        <taxon>Micrococcaceae</taxon>
        <taxon>Sinomonas</taxon>
    </lineage>
</organism>
<evidence type="ECO:0000313" key="3">
    <source>
        <dbReference type="Proteomes" id="UP001319861"/>
    </source>
</evidence>
<dbReference type="RefSeq" id="WP_229229797.1">
    <property type="nucleotide sequence ID" value="NZ_AP024525.1"/>
</dbReference>
<dbReference type="PANTHER" id="PTHR11717">
    <property type="entry name" value="LOW MOLECULAR WEIGHT PROTEIN TYROSINE PHOSPHATASE"/>
    <property type="match status" value="1"/>
</dbReference>
<dbReference type="InterPro" id="IPR036196">
    <property type="entry name" value="Ptyr_pPase_sf"/>
</dbReference>
<dbReference type="SUPFAM" id="SSF52788">
    <property type="entry name" value="Phosphotyrosine protein phosphatases I"/>
    <property type="match status" value="1"/>
</dbReference>
<dbReference type="Proteomes" id="UP001319861">
    <property type="component" value="Chromosome"/>
</dbReference>
<dbReference type="SMART" id="SM00226">
    <property type="entry name" value="LMWPc"/>
    <property type="match status" value="1"/>
</dbReference>
<reference evidence="2 3" key="1">
    <citation type="journal article" date="2021" name="J. Biosci. Bioeng.">
        <title>Identification and characterization of a chc gene cluster responsible for the aromatization pathway of cyclohexanecarboxylate degradation in Sinomonas cyclohexanicum ATCC 51369.</title>
        <authorList>
            <person name="Yamamoto T."/>
            <person name="Hasegawa Y."/>
            <person name="Lau P.C.K."/>
            <person name="Iwaki H."/>
        </authorList>
    </citation>
    <scope>NUCLEOTIDE SEQUENCE [LARGE SCALE GENOMIC DNA]</scope>
    <source>
        <strain evidence="2 3">ATCC 51369</strain>
    </source>
</reference>
<dbReference type="EMBL" id="AP024525">
    <property type="protein sequence ID" value="BCT77049.1"/>
    <property type="molecule type" value="Genomic_DNA"/>
</dbReference>
<gene>
    <name evidence="2" type="ORF">SCMU_28910</name>
</gene>
<sequence length="175" mass="18816">MARRLLFVCHANIVRSAAAELLSRGCADPEGGWRFRSAGIGALVGRGVDEPIGRLLEGRGIDTSGHSAEQVSRGLVREADLILTFEAVQRAWVLNEEPQARVKTLTVRRAARLLSRIPRRADPLAFLAADDAPYDHSDDFDDPFGGGLPAAARALVDLDGLLAVILPGIDATSRR</sequence>
<dbReference type="PANTHER" id="PTHR11717:SF31">
    <property type="entry name" value="LOW MOLECULAR WEIGHT PROTEIN-TYROSINE-PHOSPHATASE ETP-RELATED"/>
    <property type="match status" value="1"/>
</dbReference>
<dbReference type="Gene3D" id="3.40.50.2300">
    <property type="match status" value="1"/>
</dbReference>
<dbReference type="InterPro" id="IPR023485">
    <property type="entry name" value="Ptyr_pPase"/>
</dbReference>
<protein>
    <recommendedName>
        <fullName evidence="1">Phosphotyrosine protein phosphatase I domain-containing protein</fullName>
    </recommendedName>
</protein>
<accession>A0ABM7PXM4</accession>
<dbReference type="Pfam" id="PF01451">
    <property type="entry name" value="LMWPc"/>
    <property type="match status" value="1"/>
</dbReference>
<proteinExistence type="predicted"/>
<evidence type="ECO:0000313" key="2">
    <source>
        <dbReference type="EMBL" id="BCT77049.1"/>
    </source>
</evidence>